<dbReference type="KEGG" id="aten:116296952"/>
<dbReference type="OrthoDB" id="5955925at2759"/>
<dbReference type="InParanoid" id="A0A6P8HZS9"/>
<organism evidence="1 2">
    <name type="scientific">Actinia tenebrosa</name>
    <name type="common">Australian red waratah sea anemone</name>
    <dbReference type="NCBI Taxonomy" id="6105"/>
    <lineage>
        <taxon>Eukaryota</taxon>
        <taxon>Metazoa</taxon>
        <taxon>Cnidaria</taxon>
        <taxon>Anthozoa</taxon>
        <taxon>Hexacorallia</taxon>
        <taxon>Actiniaria</taxon>
        <taxon>Actiniidae</taxon>
        <taxon>Actinia</taxon>
    </lineage>
</organism>
<dbReference type="Gene3D" id="2.60.40.10">
    <property type="entry name" value="Immunoglobulins"/>
    <property type="match status" value="1"/>
</dbReference>
<dbReference type="Proteomes" id="UP000515163">
    <property type="component" value="Unplaced"/>
</dbReference>
<dbReference type="SUPFAM" id="SSF81296">
    <property type="entry name" value="E set domains"/>
    <property type="match status" value="1"/>
</dbReference>
<evidence type="ECO:0000313" key="1">
    <source>
        <dbReference type="Proteomes" id="UP000515163"/>
    </source>
</evidence>
<dbReference type="GeneID" id="116296952"/>
<proteinExistence type="predicted"/>
<evidence type="ECO:0000313" key="2">
    <source>
        <dbReference type="RefSeq" id="XP_031560933.1"/>
    </source>
</evidence>
<name>A0A6P8HZS9_ACTTE</name>
<dbReference type="InterPro" id="IPR014756">
    <property type="entry name" value="Ig_E-set"/>
</dbReference>
<dbReference type="RefSeq" id="XP_031560933.1">
    <property type="nucleotide sequence ID" value="XM_031705073.1"/>
</dbReference>
<dbReference type="PANTHER" id="PTHR16165:SF5">
    <property type="entry name" value="NXPE FAMILY MEMBER 3"/>
    <property type="match status" value="1"/>
</dbReference>
<gene>
    <name evidence="2" type="primary">LOC116296952</name>
</gene>
<accession>A0A6P8HZS9</accession>
<sequence length="583" mass="67569">MERRATCLILYFYIRCYNDINSAILHHETTTRVNSYIYEGHTKDSERTKEKIQSFPLSLQSSKASKAALRNLSRDDDYHNLKESRYTETVIQSEQVQIQNQKNSSRENQILMLREIIDDFKFQWLRYSKAGLDWKEILNPCKNDMEWKKKGLETINRSSGNTSEILSLDIRPAGEFSRVFIRSRTADGRLKTVGGDSWRVYVAGPSSLVAKVFDYNNGTYEALFLTMEPGVYEVIIILDYSLCDGLRDPPGDWFIKGNKQGKYQKEGFLGKLDDFLFQRLGSFEQQGKPLTINVPAARVQADLRDLLPNSPSSSCLTSCRFLWNGYGRWANKTWLPFFQETFHWHNYPHPSPSGTLWVYGDSVGMIFVQSMKKRTMCDQLYEQCKLSYNWIYPILSGHKRAIEEYDVLDFDEKRVIKSIRDVLSDPDMDSNSTLLLNLGLHFVMTINFTTYQKLIDHVIDMLTEKKPGSEHDLWYKSRVVWKTTTAIMKENASQKQVTHFRFLTSQRILLFNAYATWAMCKAGVDVIDVHPITDSYPWGPMDVVHYYGFVTYPLEQRLEALQIATVSSEGDQDKHSIQTCVRS</sequence>
<dbReference type="InterPro" id="IPR013783">
    <property type="entry name" value="Ig-like_fold"/>
</dbReference>
<dbReference type="AlphaFoldDB" id="A0A6P8HZS9"/>
<reference evidence="2" key="1">
    <citation type="submission" date="2025-08" db="UniProtKB">
        <authorList>
            <consortium name="RefSeq"/>
        </authorList>
    </citation>
    <scope>IDENTIFICATION</scope>
    <source>
        <tissue evidence="2">Tentacle</tissue>
    </source>
</reference>
<protein>
    <submittedName>
        <fullName evidence="2">Uncharacterized protein LOC116296952</fullName>
    </submittedName>
</protein>
<dbReference type="PANTHER" id="PTHR16165">
    <property type="entry name" value="NXPE FAMILY MEMBER"/>
    <property type="match status" value="1"/>
</dbReference>
<keyword evidence="1" id="KW-1185">Reference proteome</keyword>